<organism evidence="2">
    <name type="scientific">Halomonas sp. H10-59</name>
    <dbReference type="NCBI Taxonomy" id="2950874"/>
    <lineage>
        <taxon>Bacteria</taxon>
        <taxon>Pseudomonadati</taxon>
        <taxon>Pseudomonadota</taxon>
        <taxon>Gammaproteobacteria</taxon>
        <taxon>Oceanospirillales</taxon>
        <taxon>Halomonadaceae</taxon>
        <taxon>Halomonas</taxon>
    </lineage>
</organism>
<reference evidence="2" key="1">
    <citation type="submission" date="2022-06" db="EMBL/GenBank/DDBJ databases">
        <title>A novel DMS-producing enzyme.</title>
        <authorList>
            <person name="Zhang Y."/>
        </authorList>
    </citation>
    <scope>NUCLEOTIDE SEQUENCE</scope>
    <source>
        <strain evidence="2">H10-59</strain>
    </source>
</reference>
<accession>A0AAU7KT75</accession>
<protein>
    <recommendedName>
        <fullName evidence="3">DUF4870 domain-containing protein</fullName>
    </recommendedName>
</protein>
<gene>
    <name evidence="2" type="ORF">NFG57_19525</name>
</gene>
<evidence type="ECO:0000256" key="1">
    <source>
        <dbReference type="SAM" id="Phobius"/>
    </source>
</evidence>
<name>A0AAU7KT75_9GAMM</name>
<feature type="transmembrane region" description="Helical" evidence="1">
    <location>
        <begin position="106"/>
        <end position="125"/>
    </location>
</feature>
<proteinExistence type="predicted"/>
<sequence length="156" mass="17029">MHPASLETRQSQSQQNAVVTTPTGQRKVLLLYALMLGSVMAVVTAPVSALVTHLWLAIRRPTDAVLVSHLRFQLATFWYGVLAGAIGLGLWGLIGHIDLPGLTGWAYGYLGFTLALIWMVGRCALGIRRLLHHLPVPRPLSPLLGGCRVRFTDADR</sequence>
<keyword evidence="1" id="KW-0472">Membrane</keyword>
<dbReference type="EMBL" id="CP098828">
    <property type="protein sequence ID" value="XBO74966.1"/>
    <property type="molecule type" value="Genomic_DNA"/>
</dbReference>
<dbReference type="RefSeq" id="WP_348814996.1">
    <property type="nucleotide sequence ID" value="NZ_CP098828.1"/>
</dbReference>
<dbReference type="AlphaFoldDB" id="A0AAU7KT75"/>
<evidence type="ECO:0000313" key="2">
    <source>
        <dbReference type="EMBL" id="XBO74966.1"/>
    </source>
</evidence>
<feature type="transmembrane region" description="Helical" evidence="1">
    <location>
        <begin position="77"/>
        <end position="94"/>
    </location>
</feature>
<evidence type="ECO:0008006" key="3">
    <source>
        <dbReference type="Google" id="ProtNLM"/>
    </source>
</evidence>
<keyword evidence="1" id="KW-0812">Transmembrane</keyword>
<keyword evidence="1" id="KW-1133">Transmembrane helix</keyword>
<feature type="transmembrane region" description="Helical" evidence="1">
    <location>
        <begin position="29"/>
        <end position="56"/>
    </location>
</feature>